<dbReference type="Proteomes" id="UP001378592">
    <property type="component" value="Unassembled WGS sequence"/>
</dbReference>
<dbReference type="InterPro" id="IPR036920">
    <property type="entry name" value="Ribosomal_uL16_sf"/>
</dbReference>
<dbReference type="Pfam" id="PF00252">
    <property type="entry name" value="Ribosomal_L16"/>
    <property type="match status" value="1"/>
</dbReference>
<protein>
    <recommendedName>
        <fullName evidence="7">Large ribosomal subunit protein uL16m</fullName>
    </recommendedName>
    <alternativeName>
        <fullName evidence="8">39S ribosomal protein L16, mitochondrial</fullName>
    </alternativeName>
</protein>
<dbReference type="GO" id="GO:0005762">
    <property type="term" value="C:mitochondrial large ribosomal subunit"/>
    <property type="evidence" value="ECO:0007669"/>
    <property type="project" value="TreeGrafter"/>
</dbReference>
<keyword evidence="3" id="KW-0809">Transit peptide</keyword>
<evidence type="ECO:0000313" key="9">
    <source>
        <dbReference type="EMBL" id="KAK7792734.1"/>
    </source>
</evidence>
<evidence type="ECO:0000256" key="8">
    <source>
        <dbReference type="ARBA" id="ARBA00035440"/>
    </source>
</evidence>
<dbReference type="CDD" id="cd01433">
    <property type="entry name" value="Ribosomal_L16_L10e"/>
    <property type="match status" value="1"/>
</dbReference>
<name>A0AAN9ZA83_9ORTH</name>
<dbReference type="GO" id="GO:0003735">
    <property type="term" value="F:structural constituent of ribosome"/>
    <property type="evidence" value="ECO:0007669"/>
    <property type="project" value="InterPro"/>
</dbReference>
<dbReference type="GO" id="GO:0019843">
    <property type="term" value="F:rRNA binding"/>
    <property type="evidence" value="ECO:0007669"/>
    <property type="project" value="InterPro"/>
</dbReference>
<gene>
    <name evidence="9" type="ORF">R5R35_005940</name>
    <name evidence="10" type="ORF">R5R35_006308</name>
</gene>
<dbReference type="InterPro" id="IPR016180">
    <property type="entry name" value="Ribosomal_uL16_dom"/>
</dbReference>
<dbReference type="Gene3D" id="3.90.1170.10">
    <property type="entry name" value="Ribosomal protein L10e/L16"/>
    <property type="match status" value="1"/>
</dbReference>
<keyword evidence="4" id="KW-0689">Ribosomal protein</keyword>
<comment type="similarity">
    <text evidence="2">Belongs to the universal ribosomal protein uL16 family.</text>
</comment>
<sequence>MWRYLSRSITRTLCDAHNVNAVQACGVKHIPPPPSYDNVEFPERVRLRFLEKVPQYPGNMRPPKMMKNLKFMRGPETLHNTLLHKQYGIIALGGGRLRWGHIEMIRLGIIRKLTSDRIFAIWRIDPPWQPVTKKGQGQRMGGGKGAIDHYVTPVKAGRVIVEVGGYCEFEEVKRALKLIVHNLPFKAQAVTHQMLLDKEINEKKLEKENKNPYTFKYIVQNNLGGCHNWISPVDKRWFGKHL</sequence>
<dbReference type="EMBL" id="JAZDUA010000429">
    <property type="protein sequence ID" value="KAK7792734.1"/>
    <property type="molecule type" value="Genomic_DNA"/>
</dbReference>
<evidence type="ECO:0000256" key="6">
    <source>
        <dbReference type="ARBA" id="ARBA00023274"/>
    </source>
</evidence>
<accession>A0AAN9ZA83</accession>
<dbReference type="PANTHER" id="PTHR12220:SF13">
    <property type="entry name" value="LARGE RIBOSOMAL SUBUNIT PROTEIN UL16M"/>
    <property type="match status" value="1"/>
</dbReference>
<evidence type="ECO:0000256" key="5">
    <source>
        <dbReference type="ARBA" id="ARBA00023128"/>
    </source>
</evidence>
<keyword evidence="11" id="KW-1185">Reference proteome</keyword>
<proteinExistence type="inferred from homology"/>
<comment type="subcellular location">
    <subcellularLocation>
        <location evidence="1">Mitochondrion</location>
    </subcellularLocation>
</comment>
<keyword evidence="5" id="KW-0496">Mitochondrion</keyword>
<evidence type="ECO:0000256" key="4">
    <source>
        <dbReference type="ARBA" id="ARBA00022980"/>
    </source>
</evidence>
<dbReference type="FunFam" id="3.90.1170.10:FF:000005">
    <property type="entry name" value="39S ribosomal protein L16, mitochondrial"/>
    <property type="match status" value="1"/>
</dbReference>
<dbReference type="GO" id="GO:0032543">
    <property type="term" value="P:mitochondrial translation"/>
    <property type="evidence" value="ECO:0007669"/>
    <property type="project" value="TreeGrafter"/>
</dbReference>
<dbReference type="GO" id="GO:0005743">
    <property type="term" value="C:mitochondrial inner membrane"/>
    <property type="evidence" value="ECO:0007669"/>
    <property type="project" value="UniProtKB-ARBA"/>
</dbReference>
<evidence type="ECO:0000256" key="7">
    <source>
        <dbReference type="ARBA" id="ARBA00035302"/>
    </source>
</evidence>
<dbReference type="InterPro" id="IPR000114">
    <property type="entry name" value="Ribosomal_uL16_bact-type"/>
</dbReference>
<evidence type="ECO:0000256" key="2">
    <source>
        <dbReference type="ARBA" id="ARBA00008931"/>
    </source>
</evidence>
<dbReference type="AlphaFoldDB" id="A0AAN9ZA83"/>
<evidence type="ECO:0000256" key="1">
    <source>
        <dbReference type="ARBA" id="ARBA00004173"/>
    </source>
</evidence>
<evidence type="ECO:0000256" key="3">
    <source>
        <dbReference type="ARBA" id="ARBA00022946"/>
    </source>
</evidence>
<keyword evidence="6" id="KW-0687">Ribonucleoprotein</keyword>
<comment type="caution">
    <text evidence="10">The sequence shown here is derived from an EMBL/GenBank/DDBJ whole genome shotgun (WGS) entry which is preliminary data.</text>
</comment>
<evidence type="ECO:0000313" key="11">
    <source>
        <dbReference type="Proteomes" id="UP001378592"/>
    </source>
</evidence>
<evidence type="ECO:0000313" key="10">
    <source>
        <dbReference type="EMBL" id="KAK7874273.1"/>
    </source>
</evidence>
<dbReference type="SUPFAM" id="SSF54686">
    <property type="entry name" value="Ribosomal protein L16p/L10e"/>
    <property type="match status" value="1"/>
</dbReference>
<dbReference type="PANTHER" id="PTHR12220">
    <property type="entry name" value="50S/60S RIBOSOMAL PROTEIN L16"/>
    <property type="match status" value="1"/>
</dbReference>
<organism evidence="10 11">
    <name type="scientific">Gryllus longicercus</name>
    <dbReference type="NCBI Taxonomy" id="2509291"/>
    <lineage>
        <taxon>Eukaryota</taxon>
        <taxon>Metazoa</taxon>
        <taxon>Ecdysozoa</taxon>
        <taxon>Arthropoda</taxon>
        <taxon>Hexapoda</taxon>
        <taxon>Insecta</taxon>
        <taxon>Pterygota</taxon>
        <taxon>Neoptera</taxon>
        <taxon>Polyneoptera</taxon>
        <taxon>Orthoptera</taxon>
        <taxon>Ensifera</taxon>
        <taxon>Gryllidea</taxon>
        <taxon>Grylloidea</taxon>
        <taxon>Gryllidae</taxon>
        <taxon>Gryllinae</taxon>
        <taxon>Gryllus</taxon>
    </lineage>
</organism>
<reference evidence="10 11" key="1">
    <citation type="submission" date="2024-03" db="EMBL/GenBank/DDBJ databases">
        <title>The genome assembly and annotation of the cricket Gryllus longicercus Weissman &amp; Gray.</title>
        <authorList>
            <person name="Szrajer S."/>
            <person name="Gray D."/>
            <person name="Ylla G."/>
        </authorList>
    </citation>
    <scope>NUCLEOTIDE SEQUENCE [LARGE SCALE GENOMIC DNA]</scope>
    <source>
        <strain evidence="10">DAG 2021-001</strain>
        <tissue evidence="10">Whole body minus gut</tissue>
    </source>
</reference>
<dbReference type="EMBL" id="JAZDUA010000004">
    <property type="protein sequence ID" value="KAK7874273.1"/>
    <property type="molecule type" value="Genomic_DNA"/>
</dbReference>
<dbReference type="InterPro" id="IPR047873">
    <property type="entry name" value="Ribosomal_uL16"/>
</dbReference>